<comment type="caution">
    <text evidence="1">The sequence shown here is derived from an EMBL/GenBank/DDBJ whole genome shotgun (WGS) entry which is preliminary data.</text>
</comment>
<evidence type="ECO:0000313" key="1">
    <source>
        <dbReference type="EMBL" id="MBC9130683.1"/>
    </source>
</evidence>
<accession>A0ABR7QXJ7</accession>
<sequence length="175" mass="19990">MAILNKSQTEKQNKDYWRTSPELINDALGLLGVTSFDTDVCCSVESIKINKSFAYISETQNALNNEWFTLQNSAPSFCNPPFSQKWDFFKKAVEQSKKWGKSVLMVLPYTPATKQWHENVHGQDCIIYVPDGRYQYLLPSGEKSVNNCNFDTCLILIVPFKCGNVIVNYKRGLNE</sequence>
<dbReference type="Pfam" id="PF05869">
    <property type="entry name" value="Dam"/>
    <property type="match status" value="1"/>
</dbReference>
<dbReference type="RefSeq" id="WP_187755132.1">
    <property type="nucleotide sequence ID" value="NZ_JABURY010000011.1"/>
</dbReference>
<protein>
    <recommendedName>
        <fullName evidence="3">Phage N-6-adenine-methyltransferase</fullName>
    </recommendedName>
</protein>
<evidence type="ECO:0000313" key="2">
    <source>
        <dbReference type="Proteomes" id="UP000651208"/>
    </source>
</evidence>
<proteinExistence type="predicted"/>
<keyword evidence="2" id="KW-1185">Reference proteome</keyword>
<dbReference type="Proteomes" id="UP000651208">
    <property type="component" value="Unassembled WGS sequence"/>
</dbReference>
<gene>
    <name evidence="1" type="ORF">FcAc13_05095</name>
</gene>
<evidence type="ECO:0008006" key="3">
    <source>
        <dbReference type="Google" id="ProtNLM"/>
    </source>
</evidence>
<name>A0ABR7QXJ7_9GAMM</name>
<reference evidence="1 2" key="1">
    <citation type="submission" date="2020-06" db="EMBL/GenBank/DDBJ databases">
        <title>Frischella cerana isolated from Apis cerana gut homogenate.</title>
        <authorList>
            <person name="Wolter L.A."/>
            <person name="Suenami S."/>
            <person name="Miyazaki R."/>
        </authorList>
    </citation>
    <scope>NUCLEOTIDE SEQUENCE [LARGE SCALE GENOMIC DNA]</scope>
    <source>
        <strain evidence="1 2">Ac13</strain>
    </source>
</reference>
<dbReference type="EMBL" id="JABURY010000011">
    <property type="protein sequence ID" value="MBC9130683.1"/>
    <property type="molecule type" value="Genomic_DNA"/>
</dbReference>
<organism evidence="1 2">
    <name type="scientific">Frischella japonica</name>
    <dbReference type="NCBI Taxonomy" id="2741544"/>
    <lineage>
        <taxon>Bacteria</taxon>
        <taxon>Pseudomonadati</taxon>
        <taxon>Pseudomonadota</taxon>
        <taxon>Gammaproteobacteria</taxon>
        <taxon>Orbales</taxon>
        <taxon>Orbaceae</taxon>
        <taxon>Frischella</taxon>
    </lineage>
</organism>
<dbReference type="InterPro" id="IPR008593">
    <property type="entry name" value="Dam_MeTrfase"/>
</dbReference>